<organism evidence="5 6">
    <name type="scientific">Aliikangiella maris</name>
    <dbReference type="NCBI Taxonomy" id="3162458"/>
    <lineage>
        <taxon>Bacteria</taxon>
        <taxon>Pseudomonadati</taxon>
        <taxon>Pseudomonadota</taxon>
        <taxon>Gammaproteobacteria</taxon>
        <taxon>Oceanospirillales</taxon>
        <taxon>Pleioneaceae</taxon>
        <taxon>Aliikangiella</taxon>
    </lineage>
</organism>
<accession>A0ABV2BUP8</accession>
<dbReference type="PANTHER" id="PTHR46796:SF13">
    <property type="entry name" value="HTH-TYPE TRANSCRIPTIONAL ACTIVATOR RHAS"/>
    <property type="match status" value="1"/>
</dbReference>
<evidence type="ECO:0000313" key="6">
    <source>
        <dbReference type="Proteomes" id="UP001548189"/>
    </source>
</evidence>
<reference evidence="5 6" key="1">
    <citation type="submission" date="2024-06" db="EMBL/GenBank/DDBJ databases">
        <authorList>
            <person name="Li F."/>
        </authorList>
    </citation>
    <scope>NUCLEOTIDE SEQUENCE [LARGE SCALE GENOMIC DNA]</scope>
    <source>
        <strain evidence="5 6">GXAS 311</strain>
    </source>
</reference>
<dbReference type="PANTHER" id="PTHR46796">
    <property type="entry name" value="HTH-TYPE TRANSCRIPTIONAL ACTIVATOR RHAS-RELATED"/>
    <property type="match status" value="1"/>
</dbReference>
<evidence type="ECO:0000256" key="1">
    <source>
        <dbReference type="ARBA" id="ARBA00023015"/>
    </source>
</evidence>
<dbReference type="SUPFAM" id="SSF46689">
    <property type="entry name" value="Homeodomain-like"/>
    <property type="match status" value="1"/>
</dbReference>
<keyword evidence="6" id="KW-1185">Reference proteome</keyword>
<dbReference type="PROSITE" id="PS01124">
    <property type="entry name" value="HTH_ARAC_FAMILY_2"/>
    <property type="match status" value="1"/>
</dbReference>
<dbReference type="InterPro" id="IPR046532">
    <property type="entry name" value="DUF6597"/>
</dbReference>
<evidence type="ECO:0000313" key="5">
    <source>
        <dbReference type="EMBL" id="MET1255657.1"/>
    </source>
</evidence>
<dbReference type="InterPro" id="IPR009057">
    <property type="entry name" value="Homeodomain-like_sf"/>
</dbReference>
<feature type="domain" description="HTH araC/xylS-type" evidence="4">
    <location>
        <begin position="174"/>
        <end position="273"/>
    </location>
</feature>
<dbReference type="SMART" id="SM00342">
    <property type="entry name" value="HTH_ARAC"/>
    <property type="match status" value="1"/>
</dbReference>
<dbReference type="RefSeq" id="WP_353896319.1">
    <property type="nucleotide sequence ID" value="NZ_JBEVCJ010000012.1"/>
</dbReference>
<dbReference type="Pfam" id="PF12833">
    <property type="entry name" value="HTH_18"/>
    <property type="match status" value="1"/>
</dbReference>
<dbReference type="Proteomes" id="UP001548189">
    <property type="component" value="Unassembled WGS sequence"/>
</dbReference>
<name>A0ABV2BUP8_9GAMM</name>
<proteinExistence type="predicted"/>
<dbReference type="Gene3D" id="1.10.10.60">
    <property type="entry name" value="Homeodomain-like"/>
    <property type="match status" value="1"/>
</dbReference>
<protein>
    <submittedName>
        <fullName evidence="5">Helix-turn-helix domain-containing protein</fullName>
    </submittedName>
</protein>
<evidence type="ECO:0000256" key="3">
    <source>
        <dbReference type="ARBA" id="ARBA00023163"/>
    </source>
</evidence>
<comment type="caution">
    <text evidence="5">The sequence shown here is derived from an EMBL/GenBank/DDBJ whole genome shotgun (WGS) entry which is preliminary data.</text>
</comment>
<keyword evidence="1" id="KW-0805">Transcription regulation</keyword>
<dbReference type="Pfam" id="PF20240">
    <property type="entry name" value="DUF6597"/>
    <property type="match status" value="1"/>
</dbReference>
<dbReference type="EMBL" id="JBEVCJ010000012">
    <property type="protein sequence ID" value="MET1255657.1"/>
    <property type="molecule type" value="Genomic_DNA"/>
</dbReference>
<keyword evidence="2" id="KW-0238">DNA-binding</keyword>
<gene>
    <name evidence="5" type="ORF">ABVT43_11020</name>
</gene>
<dbReference type="InterPro" id="IPR050204">
    <property type="entry name" value="AraC_XylS_family_regulators"/>
</dbReference>
<evidence type="ECO:0000256" key="2">
    <source>
        <dbReference type="ARBA" id="ARBA00023125"/>
    </source>
</evidence>
<keyword evidence="3" id="KW-0804">Transcription</keyword>
<sequence>MIIQHHHNLNSNEAPFKLVLFKPKGALSAYVQCIWFASVTATDNRGLYSGEQSVKRWLAGDGCGGILFSLNPLFCLNQKIYRTNILLLPVSKHSQKIELLPGCQLAGIRFQPGVSFSLFGSLFDKPIMVTEQNDSNQLNELFFALTTCIGFSSVILKIYQWCNQQVAFEALTPKKVINAIQYFQNSYLTNDLTTTNLPLSLRQIERQFSKRIGLTPVQFKRLLRVKNCWSQLKFNPQVDLSELALQCGFSDQAHMINEFKRFAEITPGRLSQLLLRR</sequence>
<dbReference type="InterPro" id="IPR018060">
    <property type="entry name" value="HTH_AraC"/>
</dbReference>
<evidence type="ECO:0000259" key="4">
    <source>
        <dbReference type="PROSITE" id="PS01124"/>
    </source>
</evidence>